<comment type="subcellular location">
    <subcellularLocation>
        <location evidence="1">Membrane</location>
        <topology evidence="1">Multi-pass membrane protein</topology>
    </subcellularLocation>
</comment>
<reference evidence="5 6" key="1">
    <citation type="journal article" date="2018" name="Evol. Lett.">
        <title>Horizontal gene cluster transfer increased hallucinogenic mushroom diversity.</title>
        <authorList>
            <person name="Reynolds H.T."/>
            <person name="Vijayakumar V."/>
            <person name="Gluck-Thaler E."/>
            <person name="Korotkin H.B."/>
            <person name="Matheny P.B."/>
            <person name="Slot J.C."/>
        </authorList>
    </citation>
    <scope>NUCLEOTIDE SEQUENCE [LARGE SCALE GENOMIC DNA]</scope>
    <source>
        <strain evidence="5 6">2629</strain>
    </source>
</reference>
<dbReference type="InterPro" id="IPR011701">
    <property type="entry name" value="MFS"/>
</dbReference>
<feature type="compositionally biased region" description="Low complexity" evidence="3">
    <location>
        <begin position="174"/>
        <end position="184"/>
    </location>
</feature>
<dbReference type="InterPro" id="IPR036291">
    <property type="entry name" value="NAD(P)-bd_dom_sf"/>
</dbReference>
<dbReference type="PANTHER" id="PTHR11360">
    <property type="entry name" value="MONOCARBOXYLATE TRANSPORTER"/>
    <property type="match status" value="1"/>
</dbReference>
<evidence type="ECO:0008006" key="7">
    <source>
        <dbReference type="Google" id="ProtNLM"/>
    </source>
</evidence>
<evidence type="ECO:0000256" key="2">
    <source>
        <dbReference type="ARBA" id="ARBA00006727"/>
    </source>
</evidence>
<dbReference type="SUPFAM" id="SSF103473">
    <property type="entry name" value="MFS general substrate transporter"/>
    <property type="match status" value="1"/>
</dbReference>
<evidence type="ECO:0000313" key="6">
    <source>
        <dbReference type="Proteomes" id="UP000284842"/>
    </source>
</evidence>
<feature type="transmembrane region" description="Helical" evidence="4">
    <location>
        <begin position="241"/>
        <end position="265"/>
    </location>
</feature>
<dbReference type="Gene3D" id="1.20.1250.20">
    <property type="entry name" value="MFS general substrate transporter like domains"/>
    <property type="match status" value="2"/>
</dbReference>
<dbReference type="OrthoDB" id="6509908at2759"/>
<protein>
    <recommendedName>
        <fullName evidence="7">Major facilitator superfamily (MFS) profile domain-containing protein</fullName>
    </recommendedName>
</protein>
<keyword evidence="4" id="KW-0472">Membrane</keyword>
<evidence type="ECO:0000256" key="3">
    <source>
        <dbReference type="SAM" id="MobiDB-lite"/>
    </source>
</evidence>
<keyword evidence="4" id="KW-0812">Transmembrane</keyword>
<dbReference type="Pfam" id="PF07690">
    <property type="entry name" value="MFS_1"/>
    <property type="match status" value="1"/>
</dbReference>
<keyword evidence="6" id="KW-1185">Reference proteome</keyword>
<feature type="compositionally biased region" description="Polar residues" evidence="3">
    <location>
        <begin position="156"/>
        <end position="168"/>
    </location>
</feature>
<evidence type="ECO:0000256" key="4">
    <source>
        <dbReference type="SAM" id="Phobius"/>
    </source>
</evidence>
<feature type="transmembrane region" description="Helical" evidence="4">
    <location>
        <begin position="498"/>
        <end position="521"/>
    </location>
</feature>
<feature type="transmembrane region" description="Helical" evidence="4">
    <location>
        <begin position="533"/>
        <end position="555"/>
    </location>
</feature>
<evidence type="ECO:0000313" key="5">
    <source>
        <dbReference type="EMBL" id="PPR07688.1"/>
    </source>
</evidence>
<feature type="transmembrane region" description="Helical" evidence="4">
    <location>
        <begin position="204"/>
        <end position="229"/>
    </location>
</feature>
<feature type="region of interest" description="Disordered" evidence="3">
    <location>
        <begin position="1"/>
        <end position="22"/>
    </location>
</feature>
<dbReference type="InParanoid" id="A0A409YXI7"/>
<accession>A0A409YXI7</accession>
<feature type="transmembrane region" description="Helical" evidence="4">
    <location>
        <begin position="473"/>
        <end position="492"/>
    </location>
</feature>
<dbReference type="InterPro" id="IPR036259">
    <property type="entry name" value="MFS_trans_sf"/>
</dbReference>
<gene>
    <name evidence="5" type="ORF">CVT24_003897</name>
</gene>
<dbReference type="GO" id="GO:0022857">
    <property type="term" value="F:transmembrane transporter activity"/>
    <property type="evidence" value="ECO:0007669"/>
    <property type="project" value="InterPro"/>
</dbReference>
<feature type="transmembrane region" description="Helical" evidence="4">
    <location>
        <begin position="296"/>
        <end position="315"/>
    </location>
</feature>
<feature type="region of interest" description="Disordered" evidence="3">
    <location>
        <begin position="156"/>
        <end position="184"/>
    </location>
</feature>
<feature type="transmembrane region" description="Helical" evidence="4">
    <location>
        <begin position="408"/>
        <end position="430"/>
    </location>
</feature>
<dbReference type="GO" id="GO:0016020">
    <property type="term" value="C:membrane"/>
    <property type="evidence" value="ECO:0007669"/>
    <property type="project" value="UniProtKB-SubCell"/>
</dbReference>
<sequence length="577" mass="62567">MSTSLSISLSSSPPKSTATQFKPAPKAFSQDLSSCSGLTSHPPFYLVWQLSALEGHADYVVEATIVFTTANKASAHLKGGTRKVVISAPSASAPMLSVTLRCHPYQFAITAAGNQSNSPLSVHNNMSSDPEKVTAITNVFDQPITDIVDITTPSSDSFRTASESQAPSIHSHQHASSTSPSSQSLHSGSICHECQSHSPLKAKLAVAGAVISLLFSFGHMNAFGTYQAWYATHQLRHIPPFSISLIGSLQLWVFFLSGAPIGHLFDRYGPKWLMSAGTLCYVLCLVLTSFCTRYYQYVLAHGLLFGLSLGLLFYPPIASLSLLFNKYRATAVGIAAAGSRGVIYPVVLRRLFEGLGFEWGVRVIASISGLGCVLAILLTPSIPQRTPIARPLFPPTSERRQQRCNVPFAFLTLGSCFVVLGLFIPFFYIVDYARQFSIMEEKAFYILALMNAGGMVGRIAPAYLSDLVGRFNLLFPAAFLSGFTCVSVWPFTTSFLSITAFSLAFGFFSGAYISLITPCIAQISDMKEIGKRIGVLYTAISFFALCGGPLAGTLLTKYHGYFLPVIYFAEHRPFVKV</sequence>
<feature type="transmembrane region" description="Helical" evidence="4">
    <location>
        <begin position="442"/>
        <end position="461"/>
    </location>
</feature>
<evidence type="ECO:0000256" key="1">
    <source>
        <dbReference type="ARBA" id="ARBA00004141"/>
    </source>
</evidence>
<dbReference type="SUPFAM" id="SSF51735">
    <property type="entry name" value="NAD(P)-binding Rossmann-fold domains"/>
    <property type="match status" value="1"/>
</dbReference>
<dbReference type="AlphaFoldDB" id="A0A409YXI7"/>
<dbReference type="PANTHER" id="PTHR11360:SF177">
    <property type="entry name" value="RIBOFLAVIN TRANSPORTER MCH5"/>
    <property type="match status" value="1"/>
</dbReference>
<dbReference type="EMBL" id="NHTK01000360">
    <property type="protein sequence ID" value="PPR07688.1"/>
    <property type="molecule type" value="Genomic_DNA"/>
</dbReference>
<feature type="compositionally biased region" description="Low complexity" evidence="3">
    <location>
        <begin position="1"/>
        <end position="17"/>
    </location>
</feature>
<comment type="similarity">
    <text evidence="2">Belongs to the major facilitator superfamily. Monocarboxylate porter (TC 2.A.1.13) family.</text>
</comment>
<feature type="transmembrane region" description="Helical" evidence="4">
    <location>
        <begin position="359"/>
        <end position="378"/>
    </location>
</feature>
<feature type="transmembrane region" description="Helical" evidence="4">
    <location>
        <begin position="272"/>
        <end position="290"/>
    </location>
</feature>
<dbReference type="Gene3D" id="3.40.50.720">
    <property type="entry name" value="NAD(P)-binding Rossmann-like Domain"/>
    <property type="match status" value="1"/>
</dbReference>
<name>A0A409YXI7_9AGAR</name>
<comment type="caution">
    <text evidence="5">The sequence shown here is derived from an EMBL/GenBank/DDBJ whole genome shotgun (WGS) entry which is preliminary data.</text>
</comment>
<keyword evidence="4" id="KW-1133">Transmembrane helix</keyword>
<dbReference type="Proteomes" id="UP000284842">
    <property type="component" value="Unassembled WGS sequence"/>
</dbReference>
<proteinExistence type="inferred from homology"/>
<dbReference type="InterPro" id="IPR050327">
    <property type="entry name" value="Proton-linked_MCT"/>
</dbReference>
<organism evidence="5 6">
    <name type="scientific">Panaeolus cyanescens</name>
    <dbReference type="NCBI Taxonomy" id="181874"/>
    <lineage>
        <taxon>Eukaryota</taxon>
        <taxon>Fungi</taxon>
        <taxon>Dikarya</taxon>
        <taxon>Basidiomycota</taxon>
        <taxon>Agaricomycotina</taxon>
        <taxon>Agaricomycetes</taxon>
        <taxon>Agaricomycetidae</taxon>
        <taxon>Agaricales</taxon>
        <taxon>Agaricineae</taxon>
        <taxon>Galeropsidaceae</taxon>
        <taxon>Panaeolus</taxon>
    </lineage>
</organism>